<dbReference type="SUPFAM" id="SSF50370">
    <property type="entry name" value="Ricin B-like lectins"/>
    <property type="match status" value="1"/>
</dbReference>
<evidence type="ECO:0000256" key="3">
    <source>
        <dbReference type="ARBA" id="ARBA00022741"/>
    </source>
</evidence>
<dbReference type="InterPro" id="IPR008266">
    <property type="entry name" value="Tyr_kinase_AS"/>
</dbReference>
<dbReference type="InterPro" id="IPR050660">
    <property type="entry name" value="NEK_Ser/Thr_kinase"/>
</dbReference>
<evidence type="ECO:0000313" key="10">
    <source>
        <dbReference type="Proteomes" id="UP000520767"/>
    </source>
</evidence>
<protein>
    <recommendedName>
        <fullName evidence="1">non-specific serine/threonine protein kinase</fullName>
        <ecNumber evidence="1">2.7.11.1</ecNumber>
    </recommendedName>
</protein>
<proteinExistence type="predicted"/>
<dbReference type="PROSITE" id="PS00109">
    <property type="entry name" value="PROTEIN_KINASE_TYR"/>
    <property type="match status" value="1"/>
</dbReference>
<evidence type="ECO:0000313" key="9">
    <source>
        <dbReference type="EMBL" id="MBB4904290.1"/>
    </source>
</evidence>
<dbReference type="CDD" id="cd23451">
    <property type="entry name" value="beta-trefoil_Ricin_laminarinase"/>
    <property type="match status" value="1"/>
</dbReference>
<dbReference type="GO" id="GO:0004674">
    <property type="term" value="F:protein serine/threonine kinase activity"/>
    <property type="evidence" value="ECO:0007669"/>
    <property type="project" value="UniProtKB-KW"/>
</dbReference>
<accession>A0A7W7VBR4</accession>
<keyword evidence="4 9" id="KW-0418">Kinase</keyword>
<dbReference type="PANTHER" id="PTHR43671">
    <property type="entry name" value="SERINE/THREONINE-PROTEIN KINASE NEK"/>
    <property type="match status" value="1"/>
</dbReference>
<evidence type="ECO:0000256" key="1">
    <source>
        <dbReference type="ARBA" id="ARBA00012513"/>
    </source>
</evidence>
<evidence type="ECO:0000256" key="5">
    <source>
        <dbReference type="ARBA" id="ARBA00022840"/>
    </source>
</evidence>
<dbReference type="Gene3D" id="2.80.10.50">
    <property type="match status" value="2"/>
</dbReference>
<dbReference type="PANTHER" id="PTHR43671:SF13">
    <property type="entry name" value="SERINE_THREONINE-PROTEIN KINASE NEK2"/>
    <property type="match status" value="1"/>
</dbReference>
<dbReference type="InterPro" id="IPR035992">
    <property type="entry name" value="Ricin_B-like_lectins"/>
</dbReference>
<keyword evidence="2" id="KW-0808">Transferase</keyword>
<dbReference type="SUPFAM" id="SSF56112">
    <property type="entry name" value="Protein kinase-like (PK-like)"/>
    <property type="match status" value="1"/>
</dbReference>
<keyword evidence="10" id="KW-1185">Reference proteome</keyword>
<keyword evidence="7" id="KW-1133">Transmembrane helix</keyword>
<evidence type="ECO:0000256" key="7">
    <source>
        <dbReference type="SAM" id="Phobius"/>
    </source>
</evidence>
<evidence type="ECO:0000259" key="8">
    <source>
        <dbReference type="PROSITE" id="PS50011"/>
    </source>
</evidence>
<dbReference type="AlphaFoldDB" id="A0A7W7VBR4"/>
<feature type="domain" description="Protein kinase" evidence="8">
    <location>
        <begin position="15"/>
        <end position="268"/>
    </location>
</feature>
<dbReference type="InterPro" id="IPR011009">
    <property type="entry name" value="Kinase-like_dom_sf"/>
</dbReference>
<dbReference type="RefSeq" id="WP_184808559.1">
    <property type="nucleotide sequence ID" value="NZ_JACHJQ010000001.1"/>
</dbReference>
<evidence type="ECO:0000256" key="2">
    <source>
        <dbReference type="ARBA" id="ARBA00022679"/>
    </source>
</evidence>
<dbReference type="EC" id="2.7.11.1" evidence="1"/>
<feature type="compositionally biased region" description="Low complexity" evidence="6">
    <location>
        <begin position="366"/>
        <end position="387"/>
    </location>
</feature>
<feature type="region of interest" description="Disordered" evidence="6">
    <location>
        <begin position="303"/>
        <end position="325"/>
    </location>
</feature>
<dbReference type="PROSITE" id="PS50231">
    <property type="entry name" value="RICIN_B_LECTIN"/>
    <property type="match status" value="1"/>
</dbReference>
<evidence type="ECO:0000256" key="4">
    <source>
        <dbReference type="ARBA" id="ARBA00022777"/>
    </source>
</evidence>
<dbReference type="Proteomes" id="UP000520767">
    <property type="component" value="Unassembled WGS sequence"/>
</dbReference>
<keyword evidence="9" id="KW-0723">Serine/threonine-protein kinase</keyword>
<dbReference type="Pfam" id="PF00652">
    <property type="entry name" value="Ricin_B_lectin"/>
    <property type="match status" value="1"/>
</dbReference>
<dbReference type="Pfam" id="PF00069">
    <property type="entry name" value="Pkinase"/>
    <property type="match status" value="1"/>
</dbReference>
<dbReference type="GO" id="GO:0005524">
    <property type="term" value="F:ATP binding"/>
    <property type="evidence" value="ECO:0007669"/>
    <property type="project" value="UniProtKB-KW"/>
</dbReference>
<feature type="transmembrane region" description="Helical" evidence="7">
    <location>
        <begin position="330"/>
        <end position="353"/>
    </location>
</feature>
<keyword evidence="5" id="KW-0067">ATP-binding</keyword>
<keyword evidence="7" id="KW-0812">Transmembrane</keyword>
<dbReference type="InterPro" id="IPR000772">
    <property type="entry name" value="Ricin_B_lectin"/>
</dbReference>
<feature type="region of interest" description="Disordered" evidence="6">
    <location>
        <begin position="359"/>
        <end position="388"/>
    </location>
</feature>
<comment type="caution">
    <text evidence="9">The sequence shown here is derived from an EMBL/GenBank/DDBJ whole genome shotgun (WGS) entry which is preliminary data.</text>
</comment>
<evidence type="ECO:0000256" key="6">
    <source>
        <dbReference type="SAM" id="MobiDB-lite"/>
    </source>
</evidence>
<dbReference type="PROSITE" id="PS50011">
    <property type="entry name" value="PROTEIN_KINASE_DOM"/>
    <property type="match status" value="1"/>
</dbReference>
<organism evidence="9 10">
    <name type="scientific">Actinophytocola algeriensis</name>
    <dbReference type="NCBI Taxonomy" id="1768010"/>
    <lineage>
        <taxon>Bacteria</taxon>
        <taxon>Bacillati</taxon>
        <taxon>Actinomycetota</taxon>
        <taxon>Actinomycetes</taxon>
        <taxon>Pseudonocardiales</taxon>
        <taxon>Pseudonocardiaceae</taxon>
    </lineage>
</organism>
<dbReference type="CDD" id="cd14014">
    <property type="entry name" value="STKc_PknB_like"/>
    <property type="match status" value="1"/>
</dbReference>
<sequence length="519" mass="54726">MRALGELDPRHVGPFRLVAGLDTDEMGPVLLGGAPDGRLAAVKLVSPHLAADPGFSQRFAREVAALRQAAGDSVIDAGPAERPPWLAVEFLPGVSLRQVIDRGVLFGEDAVVRLAAGLVGALTGLHGAGLVHRDLTPVNVLLDEDDVRVVDYGVARALDHDVSLVVGTAAFMAPEQAGGRPPTTATDIFSLGAVLHLAATGRPPFTGATRAETLTQVVGAQPVLSPSLPSRVRALLAACLAKEPHQRPTLDQLRAMIGSIPPVAQPWPPLVRQLTGEQRTEIGRLLGNVTAPAAPPTVRVAPVVVPAAPPPPRRTRREREREPERWKPDMWAVVSGGAIVVAIVFAIVMFNVLTPDRPIRASEQSPTAPTTTTTEETTTTTATTTTTVEDEPPFGEVTGLAGKCVDVAGARTDNGTPVQLQECNGTDAQQWEFTPDGTMEALGKCLDVSGGATNDGTTVQLYDCNGTKAQQWVVTTEGWILNAGSNKCLDIPGSATNDGTQLIIWTCHGEENQIWTPPV</sequence>
<dbReference type="SMART" id="SM00458">
    <property type="entry name" value="RICIN"/>
    <property type="match status" value="1"/>
</dbReference>
<dbReference type="InterPro" id="IPR000719">
    <property type="entry name" value="Prot_kinase_dom"/>
</dbReference>
<dbReference type="Gene3D" id="1.10.510.10">
    <property type="entry name" value="Transferase(Phosphotransferase) domain 1"/>
    <property type="match status" value="1"/>
</dbReference>
<dbReference type="EMBL" id="JACHJQ010000001">
    <property type="protein sequence ID" value="MBB4904290.1"/>
    <property type="molecule type" value="Genomic_DNA"/>
</dbReference>
<reference evidence="9 10" key="1">
    <citation type="submission" date="2020-08" db="EMBL/GenBank/DDBJ databases">
        <title>Genomic Encyclopedia of Type Strains, Phase III (KMG-III): the genomes of soil and plant-associated and newly described type strains.</title>
        <authorList>
            <person name="Whitman W."/>
        </authorList>
    </citation>
    <scope>NUCLEOTIDE SEQUENCE [LARGE SCALE GENOMIC DNA]</scope>
    <source>
        <strain evidence="9 10">CECT 8960</strain>
    </source>
</reference>
<gene>
    <name evidence="9" type="ORF">FHR82_000500</name>
</gene>
<dbReference type="Gene3D" id="3.30.200.20">
    <property type="entry name" value="Phosphorylase Kinase, domain 1"/>
    <property type="match status" value="1"/>
</dbReference>
<keyword evidence="3" id="KW-0547">Nucleotide-binding</keyword>
<name>A0A7W7VBR4_9PSEU</name>
<keyword evidence="7" id="KW-0472">Membrane</keyword>